<dbReference type="HAMAP" id="MF_01043">
    <property type="entry name" value="PlsY"/>
    <property type="match status" value="1"/>
</dbReference>
<feature type="transmembrane region" description="Helical" evidence="10">
    <location>
        <begin position="169"/>
        <end position="184"/>
    </location>
</feature>
<feature type="transmembrane region" description="Helical" evidence="10">
    <location>
        <begin position="118"/>
        <end position="138"/>
    </location>
</feature>
<dbReference type="Pfam" id="PF02660">
    <property type="entry name" value="G3P_acyltransf"/>
    <property type="match status" value="1"/>
</dbReference>
<reference evidence="11 12" key="1">
    <citation type="journal article" date="2012" name="J. Bacteriol.">
        <title>Genome Sequence of the Antarctic Psychrophile Bacterium Planococcus antarcticus DSM 14505.</title>
        <authorList>
            <person name="Margolles A."/>
            <person name="Gueimonde M."/>
            <person name="Sanchez B."/>
        </authorList>
    </citation>
    <scope>NUCLEOTIDE SEQUENCE [LARGE SCALE GENOMIC DNA]</scope>
    <source>
        <strain evidence="11 12">DSM 14505</strain>
    </source>
</reference>
<evidence type="ECO:0000256" key="7">
    <source>
        <dbReference type="ARBA" id="ARBA00023136"/>
    </source>
</evidence>
<protein>
    <recommendedName>
        <fullName evidence="10">Glycerol-3-phosphate acyltransferase</fullName>
    </recommendedName>
    <alternativeName>
        <fullName evidence="10">Acyl-PO4 G3P acyltransferase</fullName>
    </alternativeName>
    <alternativeName>
        <fullName evidence="10">Acyl-phosphate--glycerol-3-phosphate acyltransferase</fullName>
    </alternativeName>
    <alternativeName>
        <fullName evidence="10">G3P acyltransferase</fullName>
        <shortName evidence="10">GPAT</shortName>
        <ecNumber evidence="10">2.3.1.275</ecNumber>
    </alternativeName>
    <alternativeName>
        <fullName evidence="10">Lysophosphatidic acid synthase</fullName>
        <shortName evidence="10">LPA synthase</shortName>
    </alternativeName>
</protein>
<keyword evidence="4 10" id="KW-0812">Transmembrane</keyword>
<comment type="pathway">
    <text evidence="10">Lipid metabolism; phospholipid metabolism.</text>
</comment>
<evidence type="ECO:0000256" key="9">
    <source>
        <dbReference type="ARBA" id="ARBA00023264"/>
    </source>
</evidence>
<comment type="similarity">
    <text evidence="10">Belongs to the PlsY family.</text>
</comment>
<proteinExistence type="inferred from homology"/>
<keyword evidence="6 10" id="KW-0443">Lipid metabolism</keyword>
<feature type="transmembrane region" description="Helical" evidence="10">
    <location>
        <begin position="145"/>
        <end position="163"/>
    </location>
</feature>
<organism evidence="11 12">
    <name type="scientific">Planococcus antarcticus DSM 14505</name>
    <dbReference type="NCBI Taxonomy" id="1185653"/>
    <lineage>
        <taxon>Bacteria</taxon>
        <taxon>Bacillati</taxon>
        <taxon>Bacillota</taxon>
        <taxon>Bacilli</taxon>
        <taxon>Bacillales</taxon>
        <taxon>Caryophanaceae</taxon>
        <taxon>Planococcus</taxon>
    </lineage>
</organism>
<keyword evidence="5 10" id="KW-1133">Transmembrane helix</keyword>
<keyword evidence="9 10" id="KW-1208">Phospholipid metabolism</keyword>
<comment type="catalytic activity">
    <reaction evidence="10">
        <text>an acyl phosphate + sn-glycerol 3-phosphate = a 1-acyl-sn-glycero-3-phosphate + phosphate</text>
        <dbReference type="Rhea" id="RHEA:34075"/>
        <dbReference type="ChEBI" id="CHEBI:43474"/>
        <dbReference type="ChEBI" id="CHEBI:57597"/>
        <dbReference type="ChEBI" id="CHEBI:57970"/>
        <dbReference type="ChEBI" id="CHEBI:59918"/>
        <dbReference type="EC" id="2.3.1.275"/>
    </reaction>
</comment>
<evidence type="ECO:0000256" key="3">
    <source>
        <dbReference type="ARBA" id="ARBA00022679"/>
    </source>
</evidence>
<dbReference type="GO" id="GO:0008654">
    <property type="term" value="P:phospholipid biosynthetic process"/>
    <property type="evidence" value="ECO:0007669"/>
    <property type="project" value="UniProtKB-UniRule"/>
</dbReference>
<keyword evidence="8 10" id="KW-0594">Phospholipid biosynthesis</keyword>
<dbReference type="InterPro" id="IPR003811">
    <property type="entry name" value="G3P_acylTferase_PlsY"/>
</dbReference>
<evidence type="ECO:0000313" key="11">
    <source>
        <dbReference type="EMBL" id="EIM07438.1"/>
    </source>
</evidence>
<dbReference type="GO" id="GO:0005886">
    <property type="term" value="C:plasma membrane"/>
    <property type="evidence" value="ECO:0007669"/>
    <property type="project" value="UniProtKB-SubCell"/>
</dbReference>
<dbReference type="RefSeq" id="WP_006829132.1">
    <property type="nucleotide sequence ID" value="NZ_AJYB01000015.1"/>
</dbReference>
<feature type="transmembrane region" description="Helical" evidence="10">
    <location>
        <begin position="52"/>
        <end position="75"/>
    </location>
</feature>
<dbReference type="AlphaFoldDB" id="A0AA87LRX7"/>
<evidence type="ECO:0000256" key="2">
    <source>
        <dbReference type="ARBA" id="ARBA00022516"/>
    </source>
</evidence>
<evidence type="ECO:0000256" key="4">
    <source>
        <dbReference type="ARBA" id="ARBA00022692"/>
    </source>
</evidence>
<feature type="transmembrane region" description="Helical" evidence="10">
    <location>
        <begin position="87"/>
        <end position="106"/>
    </location>
</feature>
<dbReference type="PANTHER" id="PTHR30309">
    <property type="entry name" value="INNER MEMBRANE PROTEIN YGIH"/>
    <property type="match status" value="1"/>
</dbReference>
<comment type="subunit">
    <text evidence="10">Probably interacts with PlsX.</text>
</comment>
<evidence type="ECO:0000256" key="10">
    <source>
        <dbReference type="HAMAP-Rule" id="MF_01043"/>
    </source>
</evidence>
<comment type="function">
    <text evidence="10">Catalyzes the transfer of an acyl group from acyl-phosphate (acyl-PO(4)) to glycerol-3-phosphate (G3P) to form lysophosphatidic acid (LPA). This enzyme utilizes acyl-phosphate as fatty acyl donor, but not acyl-CoA or acyl-ACP.</text>
</comment>
<name>A0AA87LRX7_9BACL</name>
<evidence type="ECO:0000256" key="1">
    <source>
        <dbReference type="ARBA" id="ARBA00022475"/>
    </source>
</evidence>
<dbReference type="EC" id="2.3.1.275" evidence="10"/>
<keyword evidence="2 10" id="KW-0444">Lipid biosynthesis</keyword>
<dbReference type="SMART" id="SM01207">
    <property type="entry name" value="G3P_acyltransf"/>
    <property type="match status" value="1"/>
</dbReference>
<dbReference type="PANTHER" id="PTHR30309:SF0">
    <property type="entry name" value="GLYCEROL-3-PHOSPHATE ACYLTRANSFERASE-RELATED"/>
    <property type="match status" value="1"/>
</dbReference>
<gene>
    <name evidence="10" type="primary">plsY</name>
    <name evidence="11" type="ORF">A1A1_05622</name>
</gene>
<keyword evidence="3 10" id="KW-0808">Transferase</keyword>
<evidence type="ECO:0000256" key="5">
    <source>
        <dbReference type="ARBA" id="ARBA00022989"/>
    </source>
</evidence>
<sequence>MLIWILLLFIGGYVIGCFHGSLAAQALSGVNVKKEGVKNSGASNAAIVLGWKYGLLVAFIDIFKGFAAVAGLRLLLESGSFSTEMIWALLFVAGAGVVFGHNFPFYMNFNGGKGTASVIGVMVALDWKLGLLGLLLLISVSLATNYLVIGVLVLYAVYFVIAFGPASGNWPWLIASILFAMAAWKHRENIIRIKDGTENKVSSVFRKKTTTSN</sequence>
<keyword evidence="7 10" id="KW-0472">Membrane</keyword>
<keyword evidence="1 10" id="KW-1003">Cell membrane</keyword>
<accession>A0AA87LRX7</accession>
<comment type="subcellular location">
    <subcellularLocation>
        <location evidence="10">Cell membrane</location>
        <topology evidence="10">Multi-pass membrane protein</topology>
    </subcellularLocation>
</comment>
<evidence type="ECO:0000313" key="12">
    <source>
        <dbReference type="Proteomes" id="UP000004725"/>
    </source>
</evidence>
<dbReference type="GO" id="GO:0043772">
    <property type="term" value="F:acyl-phosphate glycerol-3-phosphate acyltransferase activity"/>
    <property type="evidence" value="ECO:0007669"/>
    <property type="project" value="UniProtKB-UniRule"/>
</dbReference>
<evidence type="ECO:0000256" key="8">
    <source>
        <dbReference type="ARBA" id="ARBA00023209"/>
    </source>
</evidence>
<dbReference type="Proteomes" id="UP000004725">
    <property type="component" value="Unassembled WGS sequence"/>
</dbReference>
<dbReference type="EMBL" id="AJYB01000015">
    <property type="protein sequence ID" value="EIM07438.1"/>
    <property type="molecule type" value="Genomic_DNA"/>
</dbReference>
<evidence type="ECO:0000256" key="6">
    <source>
        <dbReference type="ARBA" id="ARBA00023098"/>
    </source>
</evidence>
<comment type="caution">
    <text evidence="11">The sequence shown here is derived from an EMBL/GenBank/DDBJ whole genome shotgun (WGS) entry which is preliminary data.</text>
</comment>